<dbReference type="InterPro" id="IPR036291">
    <property type="entry name" value="NAD(P)-bd_dom_sf"/>
</dbReference>
<gene>
    <name evidence="2" type="ORF">OHC33_008279</name>
</gene>
<evidence type="ECO:0000313" key="3">
    <source>
        <dbReference type="Proteomes" id="UP001316803"/>
    </source>
</evidence>
<dbReference type="PANTHER" id="PTHR32487:SF29">
    <property type="entry name" value="NAD-DEPENDENT EPIMERASE_DEHYDRATASE DOMAIN-CONTAINING PROTEIN"/>
    <property type="match status" value="1"/>
</dbReference>
<sequence length="463" mass="52115">MLGKGKLLHISLKNLPLGQYLLVVPVPFKMQQVESKGICHGLPVYPPEVKDLVALVTGANGISGYHMVKVLAAAPQRWKKIYCLSRRPPPDYFFNDLGDGASRVEHVAVDFLNEPKDIGEKLKEKIRHVDHVFFFSYVQPQQKGGVTGMWSDADALAEINTKLIANFTGGLKDAGLAPKKFMLQTGAKHYGFHMGPATNPSFESDPRVLLENNFYYPQEDHLFKYCKEIGAKWNVVRPSYIIGAVRDNLLNHMVGISVYAAVQAHLGKPLWFPGDFVAWDKEVCQSTAILNGHFEEWCVLTDTAANEAFNIQDGLNFTWGKFWPYLAKWYGIPWEPPELDESKYRTVETRHERTPRGYGKGITRSTFSLQEWSEAPEVVQAWKELSEKHGLLLDPFKDRAQIFGLSDSAIIGGWPLSLSMRKAKKYGFHGTTDSFEAAFETIQGLGKMHVAVEMAATKFEEMV</sequence>
<dbReference type="PANTHER" id="PTHR32487">
    <property type="entry name" value="3-OXO-DELTA(4,5)-STEROID 5-BETA-REDUCTASE"/>
    <property type="match status" value="1"/>
</dbReference>
<dbReference type="CDD" id="cd08948">
    <property type="entry name" value="5beta-POR_like_SDR_a"/>
    <property type="match status" value="1"/>
</dbReference>
<evidence type="ECO:0000259" key="1">
    <source>
        <dbReference type="Pfam" id="PF22917"/>
    </source>
</evidence>
<accession>A0AAN8EB09</accession>
<dbReference type="EMBL" id="JAKLMC020000025">
    <property type="protein sequence ID" value="KAK5950613.1"/>
    <property type="molecule type" value="Genomic_DNA"/>
</dbReference>
<proteinExistence type="predicted"/>
<organism evidence="2 3">
    <name type="scientific">Knufia fluminis</name>
    <dbReference type="NCBI Taxonomy" id="191047"/>
    <lineage>
        <taxon>Eukaryota</taxon>
        <taxon>Fungi</taxon>
        <taxon>Dikarya</taxon>
        <taxon>Ascomycota</taxon>
        <taxon>Pezizomycotina</taxon>
        <taxon>Eurotiomycetes</taxon>
        <taxon>Chaetothyriomycetidae</taxon>
        <taxon>Chaetothyriales</taxon>
        <taxon>Trichomeriaceae</taxon>
        <taxon>Knufia</taxon>
    </lineage>
</organism>
<dbReference type="SUPFAM" id="SSF51735">
    <property type="entry name" value="NAD(P)-binding Rossmann-fold domains"/>
    <property type="match status" value="1"/>
</dbReference>
<name>A0AAN8EB09_9EURO</name>
<protein>
    <recommendedName>
        <fullName evidence="1">PRISE-like Rossmann-fold domain-containing protein</fullName>
    </recommendedName>
</protein>
<keyword evidence="3" id="KW-1185">Reference proteome</keyword>
<comment type="caution">
    <text evidence="2">The sequence shown here is derived from an EMBL/GenBank/DDBJ whole genome shotgun (WGS) entry which is preliminary data.</text>
</comment>
<dbReference type="AlphaFoldDB" id="A0AAN8EB09"/>
<feature type="domain" description="PRISE-like Rossmann-fold" evidence="1">
    <location>
        <begin position="54"/>
        <end position="332"/>
    </location>
</feature>
<dbReference type="Gene3D" id="3.40.50.720">
    <property type="entry name" value="NAD(P)-binding Rossmann-like Domain"/>
    <property type="match status" value="1"/>
</dbReference>
<evidence type="ECO:0000313" key="2">
    <source>
        <dbReference type="EMBL" id="KAK5950613.1"/>
    </source>
</evidence>
<dbReference type="Proteomes" id="UP001316803">
    <property type="component" value="Unassembled WGS sequence"/>
</dbReference>
<dbReference type="InterPro" id="IPR055222">
    <property type="entry name" value="PRISE-like_Rossmann-fold"/>
</dbReference>
<reference evidence="2 3" key="1">
    <citation type="submission" date="2022-12" db="EMBL/GenBank/DDBJ databases">
        <title>Genomic features and morphological characterization of a novel Knufia sp. strain isolated from spacecraft assembly facility.</title>
        <authorList>
            <person name="Teixeira M."/>
            <person name="Chander A.M."/>
            <person name="Stajich J.E."/>
            <person name="Venkateswaran K."/>
        </authorList>
    </citation>
    <scope>NUCLEOTIDE SEQUENCE [LARGE SCALE GENOMIC DNA]</scope>
    <source>
        <strain evidence="2 3">FJI-L2-BK-P2</strain>
    </source>
</reference>
<dbReference type="Pfam" id="PF22917">
    <property type="entry name" value="PRISE"/>
    <property type="match status" value="1"/>
</dbReference>